<dbReference type="PANTHER" id="PTHR42048:SF1">
    <property type="entry name" value="ARS-BINDING PROTEIN 2"/>
    <property type="match status" value="1"/>
</dbReference>
<reference evidence="3" key="1">
    <citation type="journal article" date="2017" name="bioRxiv">
        <title>Conservation of a gene cluster reveals novel cercosporin biosynthetic mechanisms and extends production to the genus Colletotrichum.</title>
        <authorList>
            <person name="de Jonge R."/>
            <person name="Ebert M.K."/>
            <person name="Huitt-Roehl C.R."/>
            <person name="Pal P."/>
            <person name="Suttle J.C."/>
            <person name="Spanner R.E."/>
            <person name="Neubauer J.D."/>
            <person name="Jurick W.M.II."/>
            <person name="Stott K.A."/>
            <person name="Secor G.A."/>
            <person name="Thomma B.P.H.J."/>
            <person name="Van de Peer Y."/>
            <person name="Townsend C.A."/>
            <person name="Bolton M.D."/>
        </authorList>
    </citation>
    <scope>NUCLEOTIDE SEQUENCE [LARGE SCALE GENOMIC DNA]</scope>
    <source>
        <strain evidence="3">CBS538.71</strain>
    </source>
</reference>
<feature type="region of interest" description="Disordered" evidence="1">
    <location>
        <begin position="19"/>
        <end position="88"/>
    </location>
</feature>
<sequence length="750" mass="81682">MYRQHGGGAEAEQQYQLGDNTDMTPFGQTQFGSSIYDHQNLHPSTGNHARSSSNGFAGSAQASSMHSASPGRDSVFGFKPTDRSLPPTDVTAENLTQNFVDFILYCNPNFPTDVDTTALRSGFEGPPKSDGKDFNTWDLFVLIRKLEHKEIKTWNQLALDLGVEAPDTSKGQSVQKVQQYTVRLKRWMRAMHIDAFFEYLFGKQHPYFTDLPPPNDPYPASGRDGVVAEEDLAVRALDPSFRPKRGRRRNSETGTSDTAAADSSNKQHGDPYSAVPFSAHPGGQQDPWAIASAVTPQTFAPWSAKPSAPHAASSSLRWQLGHSQTPSTPHPFSAVPASMSAHIDAAFEQEPRSAVTPSARKRRKHGPAVSSAWPSSNAPGAKPRGRPPASRNVQDGPFGTFPVDPNNTRGMSQPQGSPPVPGARQSTSQPQSPQASTYEFVPHPGGRPGRLSLQVPPHTGAPVRLATPPALQVNGEAKELETRSDSDDPHRAFLAQASADVQLATERSTRAPHVADRPVPGFSFEALKRVLASDLLRADIHGRRQRLSGDEAKRLADSMLDRINVPRTEANPRDDIARLSAATWLGVGDQANVPFNSAAGHGKRVTVTRFRTDHEGYEEIVTDEGAMDGNRELFDLQWHASMGGCVGAFEMKGLSLAGPAAAMDGNNPETVHDMMMRKSVEAIHKLDKKGWVDDSMAEIARSAARARQVGEENIDWKARCKALEFAANVAKGEVERMKKRMFEKIIDAVL</sequence>
<evidence type="ECO:0000256" key="1">
    <source>
        <dbReference type="SAM" id="MobiDB-lite"/>
    </source>
</evidence>
<dbReference type="GO" id="GO:0003688">
    <property type="term" value="F:DNA replication origin binding"/>
    <property type="evidence" value="ECO:0007669"/>
    <property type="project" value="TreeGrafter"/>
</dbReference>
<dbReference type="AlphaFoldDB" id="A0A2S6CFX3"/>
<keyword evidence="3" id="KW-1185">Reference proteome</keyword>
<feature type="compositionally biased region" description="Polar residues" evidence="1">
    <location>
        <begin position="405"/>
        <end position="415"/>
    </location>
</feature>
<dbReference type="Proteomes" id="UP000237631">
    <property type="component" value="Unassembled WGS sequence"/>
</dbReference>
<feature type="compositionally biased region" description="Polar residues" evidence="1">
    <location>
        <begin position="252"/>
        <end position="266"/>
    </location>
</feature>
<dbReference type="EMBL" id="PNEN01000451">
    <property type="protein sequence ID" value="PPJ58617.1"/>
    <property type="molecule type" value="Genomic_DNA"/>
</dbReference>
<dbReference type="Pfam" id="PF09441">
    <property type="entry name" value="Abp2"/>
    <property type="match status" value="1"/>
</dbReference>
<feature type="region of interest" description="Disordered" evidence="1">
    <location>
        <begin position="301"/>
        <end position="335"/>
    </location>
</feature>
<dbReference type="STRING" id="357750.A0A2S6CFX3"/>
<comment type="caution">
    <text evidence="2">The sequence shown here is derived from an EMBL/GenBank/DDBJ whole genome shotgun (WGS) entry which is preliminary data.</text>
</comment>
<name>A0A2S6CFX3_9PEZI</name>
<gene>
    <name evidence="2" type="ORF">CBER1_03491</name>
</gene>
<protein>
    <recommendedName>
        <fullName evidence="4">ARS-binding protein 2</fullName>
    </recommendedName>
</protein>
<evidence type="ECO:0000313" key="2">
    <source>
        <dbReference type="EMBL" id="PPJ58617.1"/>
    </source>
</evidence>
<evidence type="ECO:0000313" key="3">
    <source>
        <dbReference type="Proteomes" id="UP000237631"/>
    </source>
</evidence>
<feature type="region of interest" description="Disordered" evidence="1">
    <location>
        <begin position="233"/>
        <end position="287"/>
    </location>
</feature>
<proteinExistence type="predicted"/>
<evidence type="ECO:0008006" key="4">
    <source>
        <dbReference type="Google" id="ProtNLM"/>
    </source>
</evidence>
<feature type="compositionally biased region" description="Polar residues" evidence="1">
    <location>
        <begin position="19"/>
        <end position="67"/>
    </location>
</feature>
<dbReference type="PANTHER" id="PTHR42048">
    <property type="entry name" value="ARS-BINDING PROTEIN 2"/>
    <property type="match status" value="1"/>
</dbReference>
<feature type="compositionally biased region" description="Low complexity" evidence="1">
    <location>
        <begin position="301"/>
        <end position="315"/>
    </location>
</feature>
<accession>A0A2S6CFX3</accession>
<feature type="region of interest" description="Disordered" evidence="1">
    <location>
        <begin position="349"/>
        <end position="471"/>
    </location>
</feature>
<feature type="compositionally biased region" description="Low complexity" evidence="1">
    <location>
        <begin position="425"/>
        <end position="437"/>
    </location>
</feature>
<dbReference type="OrthoDB" id="2104370at2759"/>
<dbReference type="InterPro" id="IPR018562">
    <property type="entry name" value="ARS-binding_2"/>
</dbReference>
<organism evidence="2 3">
    <name type="scientific">Cercospora berteroae</name>
    <dbReference type="NCBI Taxonomy" id="357750"/>
    <lineage>
        <taxon>Eukaryota</taxon>
        <taxon>Fungi</taxon>
        <taxon>Dikarya</taxon>
        <taxon>Ascomycota</taxon>
        <taxon>Pezizomycotina</taxon>
        <taxon>Dothideomycetes</taxon>
        <taxon>Dothideomycetidae</taxon>
        <taxon>Mycosphaerellales</taxon>
        <taxon>Mycosphaerellaceae</taxon>
        <taxon>Cercospora</taxon>
    </lineage>
</organism>